<sequence length="141" mass="15827">MSTHCHCPQCGHGNVVKNGFVKDKQRFKCKSCQYQFTNLSKERGKPLWMKLEAVLLYMSGMSMNATAKLLGVSTQSVLNWIRDFGEANYEKPAPDSAIVVELDELWHFLQAKKTSYGSGKHMTVLLGDSSTGNWEIVIVKP</sequence>
<dbReference type="GO" id="GO:0006313">
    <property type="term" value="P:DNA transposition"/>
    <property type="evidence" value="ECO:0000318"/>
    <property type="project" value="GO_Central"/>
</dbReference>
<dbReference type="EMBL" id="BA000022">
    <property type="protein sequence ID" value="BAA17360.1"/>
    <property type="molecule type" value="Genomic_DNA"/>
</dbReference>
<dbReference type="DNASU" id="953983"/>
<dbReference type="InterPro" id="IPR051354">
    <property type="entry name" value="Transposase_27_IS1"/>
</dbReference>
<dbReference type="PaxDb" id="1148-1652438"/>
<dbReference type="PIR" id="S77513">
    <property type="entry name" value="S77513"/>
</dbReference>
<reference evidence="2 3" key="1">
    <citation type="journal article" date="1995" name="DNA Res.">
        <title>Sequence analysis of the genome of the unicellular cyanobacterium Synechocystis sp. strain PCC6803. I. Sequence features in the 1 Mb region from map positions 64% to 92% of the genome.</title>
        <authorList>
            <person name="Kaneko T."/>
            <person name="Tanaka A."/>
            <person name="Sato S."/>
            <person name="Kotani H."/>
            <person name="Sazuka T."/>
            <person name="Miyajima N."/>
            <person name="Sugiura M."/>
            <person name="Tabata S."/>
        </authorList>
    </citation>
    <scope>NUCLEOTIDE SEQUENCE [LARGE SCALE GENOMIC DNA]</scope>
    <source>
        <strain evidence="3">ATCC 27184 / PCC 6803 / Kazusa</strain>
    </source>
</reference>
<evidence type="ECO:0000313" key="2">
    <source>
        <dbReference type="EMBL" id="BAA17360.1"/>
    </source>
</evidence>
<dbReference type="PhylomeDB" id="P73330"/>
<accession>P73330</accession>
<organism evidence="2 3">
    <name type="scientific">Synechocystis sp. (strain ATCC 27184 / PCC 6803 / Kazusa)</name>
    <dbReference type="NCBI Taxonomy" id="1111708"/>
    <lineage>
        <taxon>Bacteria</taxon>
        <taxon>Bacillati</taxon>
        <taxon>Cyanobacteriota</taxon>
        <taxon>Cyanophyceae</taxon>
        <taxon>Synechococcales</taxon>
        <taxon>Merismopediaceae</taxon>
        <taxon>Synechocystis</taxon>
    </lineage>
</organism>
<dbReference type="AlphaFoldDB" id="P73330"/>
<dbReference type="NCBIfam" id="NF033558">
    <property type="entry name" value="transpos_IS1"/>
    <property type="match status" value="1"/>
</dbReference>
<dbReference type="KEGG" id="syn:slr1902"/>
<dbReference type="STRING" id="1148.gene:10498223"/>
<evidence type="ECO:0000259" key="1">
    <source>
        <dbReference type="Pfam" id="PF13518"/>
    </source>
</evidence>
<reference evidence="2 3" key="2">
    <citation type="journal article" date="1996" name="DNA Res.">
        <title>Sequence analysis of the genome of the unicellular cyanobacterium Synechocystis sp. strain PCC6803. II. Sequence determination of the entire genome and assignment of potential protein-coding regions.</title>
        <authorList>
            <person name="Kaneko T."/>
            <person name="Sato S."/>
            <person name="Kotani H."/>
            <person name="Tanaka A."/>
            <person name="Asamizu E."/>
            <person name="Nakamura Y."/>
            <person name="Miyajima N."/>
            <person name="Hirosawa M."/>
            <person name="Sugiura M."/>
            <person name="Sasamoto S."/>
            <person name="Kimura T."/>
            <person name="Hosouchi T."/>
            <person name="Matsuno A."/>
            <person name="Muraki A."/>
            <person name="Nakazaki N."/>
            <person name="Naruo K."/>
            <person name="Okumura S."/>
            <person name="Shimpo S."/>
            <person name="Takeuchi C."/>
            <person name="Wada T."/>
            <person name="Watanabe A."/>
            <person name="Yamada M."/>
            <person name="Yasuda M."/>
            <person name="Tabata S."/>
        </authorList>
    </citation>
    <scope>NUCLEOTIDE SEQUENCE [LARGE SCALE GENOMIC DNA]</scope>
    <source>
        <strain evidence="3">ATCC 27184 / PCC 6803 / Kazusa</strain>
    </source>
</reference>
<name>P73330_SYNY3</name>
<keyword evidence="3" id="KW-1185">Reference proteome</keyword>
<dbReference type="Proteomes" id="UP000001425">
    <property type="component" value="Chromosome"/>
</dbReference>
<dbReference type="IntAct" id="P73330">
    <property type="interactions" value="5"/>
</dbReference>
<dbReference type="PANTHER" id="PTHR33293">
    <property type="entry name" value="INSERTION ELEMENT IS1 1 PROTEIN INSB-RELATED"/>
    <property type="match status" value="1"/>
</dbReference>
<dbReference type="Pfam" id="PF13518">
    <property type="entry name" value="HTH_28"/>
    <property type="match status" value="1"/>
</dbReference>
<dbReference type="PANTHER" id="PTHR33293:SF1">
    <property type="entry name" value="INSERTION ELEMENT IS1 1 PROTEIN INSB-RELATED"/>
    <property type="match status" value="1"/>
</dbReference>
<dbReference type="eggNOG" id="COG3677">
    <property type="taxonomic scope" value="Bacteria"/>
</dbReference>
<proteinExistence type="predicted"/>
<gene>
    <name evidence="2" type="ordered locus">slr1902</name>
</gene>
<evidence type="ECO:0000313" key="3">
    <source>
        <dbReference type="Proteomes" id="UP000001425"/>
    </source>
</evidence>
<feature type="domain" description="Insertion element IS150 protein InsJ-like helix-turn-helix" evidence="1">
    <location>
        <begin position="49"/>
        <end position="86"/>
    </location>
</feature>
<dbReference type="InParanoid" id="P73330"/>
<dbReference type="SUPFAM" id="SSF46689">
    <property type="entry name" value="Homeodomain-like"/>
    <property type="match status" value="1"/>
</dbReference>
<dbReference type="InterPro" id="IPR009057">
    <property type="entry name" value="Homeodomain-like_sf"/>
</dbReference>
<dbReference type="EnsemblBacteria" id="BAA17360">
    <property type="protein sequence ID" value="BAA17360"/>
    <property type="gene ID" value="BAA17360"/>
</dbReference>
<protein>
    <submittedName>
        <fullName evidence="2">Transposase</fullName>
    </submittedName>
</protein>
<dbReference type="InterPro" id="IPR055247">
    <property type="entry name" value="InsJ-like_HTH"/>
</dbReference>